<dbReference type="PRINTS" id="PR00081">
    <property type="entry name" value="GDHRDH"/>
</dbReference>
<keyword evidence="2" id="KW-0560">Oxidoreductase</keyword>
<dbReference type="AlphaFoldDB" id="A0A5B1M597"/>
<gene>
    <name evidence="3" type="ORF">F0U47_10290</name>
</gene>
<dbReference type="InterPro" id="IPR002347">
    <property type="entry name" value="SDR_fam"/>
</dbReference>
<reference evidence="3 4" key="1">
    <citation type="submission" date="2019-09" db="EMBL/GenBank/DDBJ databases">
        <title>Nocardioides panacisoli sp. nov., isolated from the soil of a ginseng field.</title>
        <authorList>
            <person name="Cho C."/>
        </authorList>
    </citation>
    <scope>NUCLEOTIDE SEQUENCE [LARGE SCALE GENOMIC DNA]</scope>
    <source>
        <strain evidence="3 4">BN140041</strain>
    </source>
</reference>
<evidence type="ECO:0000256" key="1">
    <source>
        <dbReference type="ARBA" id="ARBA00006484"/>
    </source>
</evidence>
<comment type="caution">
    <text evidence="3">The sequence shown here is derived from an EMBL/GenBank/DDBJ whole genome shotgun (WGS) entry which is preliminary data.</text>
</comment>
<dbReference type="RefSeq" id="WP_149750242.1">
    <property type="nucleotide sequence ID" value="NZ_VUJW01000003.1"/>
</dbReference>
<organism evidence="3 4">
    <name type="scientific">Nocardioides antri</name>
    <dbReference type="NCBI Taxonomy" id="2607659"/>
    <lineage>
        <taxon>Bacteria</taxon>
        <taxon>Bacillati</taxon>
        <taxon>Actinomycetota</taxon>
        <taxon>Actinomycetes</taxon>
        <taxon>Propionibacteriales</taxon>
        <taxon>Nocardioidaceae</taxon>
        <taxon>Nocardioides</taxon>
    </lineage>
</organism>
<dbReference type="Gene3D" id="3.40.50.720">
    <property type="entry name" value="NAD(P)-binding Rossmann-like Domain"/>
    <property type="match status" value="1"/>
</dbReference>
<comment type="similarity">
    <text evidence="1">Belongs to the short-chain dehydrogenases/reductases (SDR) family.</text>
</comment>
<protein>
    <submittedName>
        <fullName evidence="3">SDR family oxidoreductase</fullName>
    </submittedName>
</protein>
<dbReference type="InterPro" id="IPR036291">
    <property type="entry name" value="NAD(P)-bd_dom_sf"/>
</dbReference>
<sequence length="261" mass="27528">MTLAETAQRADTFDLTGRRAIVTGASRGIGRAITLEFAARGVRVVAVARSAEDLEETRRLAEGGAGEVLPLEADLRGDAGGPRAVVESAVELLGGVDVLVNNAGFDNEQGIDDTTVDQWDKVLDLNVRSLFLLCQAASPYLKDGGGKVINIASIFGHVGARAELAYVTSKHAVMGMTKCLALEWARKGVQVNALCPGFVDTEMLARAVGDEASASYLRRMTPLGRWAQPEEMVGPAVFLASSASDFMTGQALIVDGGYTAQ</sequence>
<evidence type="ECO:0000313" key="3">
    <source>
        <dbReference type="EMBL" id="KAA1427806.1"/>
    </source>
</evidence>
<dbReference type="Proteomes" id="UP000324351">
    <property type="component" value="Unassembled WGS sequence"/>
</dbReference>
<dbReference type="PROSITE" id="PS00061">
    <property type="entry name" value="ADH_SHORT"/>
    <property type="match status" value="1"/>
</dbReference>
<dbReference type="FunFam" id="3.40.50.720:FF:000084">
    <property type="entry name" value="Short-chain dehydrogenase reductase"/>
    <property type="match status" value="1"/>
</dbReference>
<dbReference type="PANTHER" id="PTHR42760">
    <property type="entry name" value="SHORT-CHAIN DEHYDROGENASES/REDUCTASES FAMILY MEMBER"/>
    <property type="match status" value="1"/>
</dbReference>
<dbReference type="SUPFAM" id="SSF51735">
    <property type="entry name" value="NAD(P)-binding Rossmann-fold domains"/>
    <property type="match status" value="1"/>
</dbReference>
<evidence type="ECO:0000313" key="4">
    <source>
        <dbReference type="Proteomes" id="UP000324351"/>
    </source>
</evidence>
<keyword evidence="4" id="KW-1185">Reference proteome</keyword>
<evidence type="ECO:0000256" key="2">
    <source>
        <dbReference type="ARBA" id="ARBA00023002"/>
    </source>
</evidence>
<proteinExistence type="inferred from homology"/>
<reference evidence="3 4" key="2">
    <citation type="submission" date="2019-09" db="EMBL/GenBank/DDBJ databases">
        <authorList>
            <person name="Jin C."/>
        </authorList>
    </citation>
    <scope>NUCLEOTIDE SEQUENCE [LARGE SCALE GENOMIC DNA]</scope>
    <source>
        <strain evidence="3 4">BN140041</strain>
    </source>
</reference>
<dbReference type="GO" id="GO:0016616">
    <property type="term" value="F:oxidoreductase activity, acting on the CH-OH group of donors, NAD or NADP as acceptor"/>
    <property type="evidence" value="ECO:0007669"/>
    <property type="project" value="TreeGrafter"/>
</dbReference>
<accession>A0A5B1M597</accession>
<dbReference type="EMBL" id="VUJW01000003">
    <property type="protein sequence ID" value="KAA1427806.1"/>
    <property type="molecule type" value="Genomic_DNA"/>
</dbReference>
<dbReference type="PRINTS" id="PR00080">
    <property type="entry name" value="SDRFAMILY"/>
</dbReference>
<dbReference type="PANTHER" id="PTHR42760:SF115">
    <property type="entry name" value="3-OXOACYL-[ACYL-CARRIER-PROTEIN] REDUCTASE FABG"/>
    <property type="match status" value="1"/>
</dbReference>
<dbReference type="Pfam" id="PF13561">
    <property type="entry name" value="adh_short_C2"/>
    <property type="match status" value="1"/>
</dbReference>
<dbReference type="InterPro" id="IPR020904">
    <property type="entry name" value="Sc_DH/Rdtase_CS"/>
</dbReference>
<name>A0A5B1M597_9ACTN</name>